<dbReference type="Pfam" id="PF08282">
    <property type="entry name" value="Hydrolase_3"/>
    <property type="match status" value="1"/>
</dbReference>
<organism evidence="2">
    <name type="scientific">Melampsora larici-populina (strain 98AG31 / pathotype 3-4-7)</name>
    <name type="common">Poplar leaf rust fungus</name>
    <dbReference type="NCBI Taxonomy" id="747676"/>
    <lineage>
        <taxon>Eukaryota</taxon>
        <taxon>Fungi</taxon>
        <taxon>Dikarya</taxon>
        <taxon>Basidiomycota</taxon>
        <taxon>Pucciniomycotina</taxon>
        <taxon>Pucciniomycetes</taxon>
        <taxon>Pucciniales</taxon>
        <taxon>Melampsoraceae</taxon>
        <taxon>Melampsora</taxon>
    </lineage>
</organism>
<dbReference type="Proteomes" id="UP000001072">
    <property type="component" value="Unassembled WGS sequence"/>
</dbReference>
<dbReference type="InterPro" id="IPR006379">
    <property type="entry name" value="HAD-SF_hydro_IIB"/>
</dbReference>
<reference evidence="2" key="1">
    <citation type="journal article" date="2011" name="Proc. Natl. Acad. Sci. U.S.A.">
        <title>Obligate biotrophy features unraveled by the genomic analysis of rust fungi.</title>
        <authorList>
            <person name="Duplessis S."/>
            <person name="Cuomo C.A."/>
            <person name="Lin Y.-C."/>
            <person name="Aerts A."/>
            <person name="Tisserant E."/>
            <person name="Veneault-Fourrey C."/>
            <person name="Joly D.L."/>
            <person name="Hacquard S."/>
            <person name="Amselem J."/>
            <person name="Cantarel B.L."/>
            <person name="Chiu R."/>
            <person name="Coutinho P.M."/>
            <person name="Feau N."/>
            <person name="Field M."/>
            <person name="Frey P."/>
            <person name="Gelhaye E."/>
            <person name="Goldberg J."/>
            <person name="Grabherr M.G."/>
            <person name="Kodira C.D."/>
            <person name="Kohler A."/>
            <person name="Kuees U."/>
            <person name="Lindquist E.A."/>
            <person name="Lucas S.M."/>
            <person name="Mago R."/>
            <person name="Mauceli E."/>
            <person name="Morin E."/>
            <person name="Murat C."/>
            <person name="Pangilinan J.L."/>
            <person name="Park R."/>
            <person name="Pearson M."/>
            <person name="Quesneville H."/>
            <person name="Rouhier N."/>
            <person name="Sakthikumar S."/>
            <person name="Salamov A.A."/>
            <person name="Schmutz J."/>
            <person name="Selles B."/>
            <person name="Shapiro H."/>
            <person name="Tanguay P."/>
            <person name="Tuskan G.A."/>
            <person name="Henrissat B."/>
            <person name="Van de Peer Y."/>
            <person name="Rouze P."/>
            <person name="Ellis J.G."/>
            <person name="Dodds P.N."/>
            <person name="Schein J.E."/>
            <person name="Zhong S."/>
            <person name="Hamelin R.C."/>
            <person name="Grigoriev I.V."/>
            <person name="Szabo L.J."/>
            <person name="Martin F."/>
        </authorList>
    </citation>
    <scope>NUCLEOTIDE SEQUENCE [LARGE SCALE GENOMIC DNA]</scope>
    <source>
        <strain evidence="2">98AG31 / pathotype 3-4-7</strain>
    </source>
</reference>
<dbReference type="InterPro" id="IPR000150">
    <property type="entry name" value="Cof"/>
</dbReference>
<gene>
    <name evidence="1" type="ORF">MELLADRAFT_102458</name>
</gene>
<dbReference type="GO" id="GO:0000287">
    <property type="term" value="F:magnesium ion binding"/>
    <property type="evidence" value="ECO:0007669"/>
    <property type="project" value="TreeGrafter"/>
</dbReference>
<dbReference type="PANTHER" id="PTHR10000:SF8">
    <property type="entry name" value="HAD SUPERFAMILY HYDROLASE-LIKE, TYPE 3"/>
    <property type="match status" value="1"/>
</dbReference>
<dbReference type="RefSeq" id="XP_007405259.1">
    <property type="nucleotide sequence ID" value="XM_007405197.1"/>
</dbReference>
<keyword evidence="2" id="KW-1185">Reference proteome</keyword>
<dbReference type="Gene3D" id="3.40.50.1000">
    <property type="entry name" value="HAD superfamily/HAD-like"/>
    <property type="match status" value="1"/>
</dbReference>
<dbReference type="SUPFAM" id="SSF56784">
    <property type="entry name" value="HAD-like"/>
    <property type="match status" value="1"/>
</dbReference>
<dbReference type="eggNOG" id="ENOG502QUN8">
    <property type="taxonomic scope" value="Eukaryota"/>
</dbReference>
<dbReference type="InterPro" id="IPR036412">
    <property type="entry name" value="HAD-like_sf"/>
</dbReference>
<dbReference type="Gene3D" id="3.30.1240.10">
    <property type="match status" value="1"/>
</dbReference>
<dbReference type="OrthoDB" id="27226at2759"/>
<dbReference type="STRING" id="747676.F4R8D9"/>
<proteinExistence type="predicted"/>
<dbReference type="InterPro" id="IPR023214">
    <property type="entry name" value="HAD_sf"/>
</dbReference>
<evidence type="ECO:0000313" key="1">
    <source>
        <dbReference type="EMBL" id="EGG11624.1"/>
    </source>
</evidence>
<dbReference type="GeneID" id="18921680"/>
<dbReference type="VEuPathDB" id="FungiDB:MELLADRAFT_102458"/>
<dbReference type="HOGENOM" id="CLU_044146_1_3_1"/>
<dbReference type="EMBL" id="GL883092">
    <property type="protein sequence ID" value="EGG11624.1"/>
    <property type="molecule type" value="Genomic_DNA"/>
</dbReference>
<dbReference type="GO" id="GO:0005829">
    <property type="term" value="C:cytosol"/>
    <property type="evidence" value="ECO:0007669"/>
    <property type="project" value="TreeGrafter"/>
</dbReference>
<dbReference type="GO" id="GO:0016791">
    <property type="term" value="F:phosphatase activity"/>
    <property type="evidence" value="ECO:0007669"/>
    <property type="project" value="UniProtKB-ARBA"/>
</dbReference>
<dbReference type="InParanoid" id="F4R8D9"/>
<sequence length="273" mass="30504">MTDVDGTFITDQQIVHQTTRSAIQNIRLNYPEIPIIVSTGKHRSACDWFIKELGFEDSPAASCHGAILHGSYGKMISCKTLEPQVAWEIVQVAKSLNRTCFLFTPEDVVLVYEETNPKRDWVSIVRKIEKNLIDGKDETFLEKVKLGEIKIIKATIPVEEPSMIEVQSSFQTDLISTHPQLSLTTALPFVLEIVQKSINKSVALDHFCHQFKCGPEHVLAFGDGMNDLEMLSSAGYSVAMENADERLKSVAKFVTLSNNEGGVGVFLDKIFRK</sequence>
<evidence type="ECO:0000313" key="2">
    <source>
        <dbReference type="Proteomes" id="UP000001072"/>
    </source>
</evidence>
<dbReference type="AlphaFoldDB" id="F4R8D9"/>
<protein>
    <submittedName>
        <fullName evidence="1">Uncharacterized protein</fullName>
    </submittedName>
</protein>
<name>F4R8D9_MELLP</name>
<dbReference type="PANTHER" id="PTHR10000">
    <property type="entry name" value="PHOSPHOSERINE PHOSPHATASE"/>
    <property type="match status" value="1"/>
</dbReference>
<dbReference type="PROSITE" id="PS01229">
    <property type="entry name" value="COF_2"/>
    <property type="match status" value="1"/>
</dbReference>
<dbReference type="KEGG" id="mlr:MELLADRAFT_102458"/>
<dbReference type="NCBIfam" id="TIGR00099">
    <property type="entry name" value="Cof-subfamily"/>
    <property type="match status" value="1"/>
</dbReference>
<dbReference type="NCBIfam" id="TIGR01484">
    <property type="entry name" value="HAD-SF-IIB"/>
    <property type="match status" value="1"/>
</dbReference>
<accession>F4R8D9</accession>
<dbReference type="FunCoup" id="F4R8D9">
    <property type="interactions" value="270"/>
</dbReference>